<accession>A0AC35TJE2</accession>
<reference evidence="2" key="1">
    <citation type="submission" date="2016-11" db="UniProtKB">
        <authorList>
            <consortium name="WormBaseParasite"/>
        </authorList>
    </citation>
    <scope>IDENTIFICATION</scope>
    <source>
        <strain evidence="2">KR3021</strain>
    </source>
</reference>
<dbReference type="WBParaSite" id="RSKR_0000116300.1">
    <property type="protein sequence ID" value="RSKR_0000116300.1"/>
    <property type="gene ID" value="RSKR_0000116300"/>
</dbReference>
<sequence>MNAHIFSLQSPSSHEVLNPHTDEIPTQLKSNASRVRDKIRSFSRLTPKKSKREGRVINVDLNFPDSSKPKSEIYPDPYAIPKNITPMSGNDWAKIFGGESNVSPTQESYNLCMPPPIYQSIAASQAVFGMGPYGGSHLNSMSSYNGGDGTFNPFHMSSPWNQTSAAFACSNIGSSVYSQATTVMTTLMKKDKIVKFDKATLGASEGFDSKGDARMLRVATTASKVDKETVIKIMLRRTTRERHLIGVQYFNLYNQTLANRFKLKVKGKLYKVLKMLMECPRQKNVKDLHKALSGNCIDNALVIEMFWGKSKAMIDEVKDQYKEKYGKTVKEVIKEKSDSGYQRFLLGLIKGDRDEGALNEELVEEDVFRLYKGGEGIDGMEDEKFFLDLLAKRSYTHLTSLISKFQKLINKDIVRIMKELFVTEVREILVMFFENLSSQPCFYAKLLKEKFDDFEDHEDEVLRLLLARSEIDLEQICSEFNEISTTKIEAVVCSNSMGSLKMMLLTVLGMMMDD</sequence>
<name>A0AC35TJE2_9BILA</name>
<protein>
    <submittedName>
        <fullName evidence="2">Annexin</fullName>
    </submittedName>
</protein>
<evidence type="ECO:0000313" key="1">
    <source>
        <dbReference type="Proteomes" id="UP000095286"/>
    </source>
</evidence>
<proteinExistence type="predicted"/>
<dbReference type="Proteomes" id="UP000095286">
    <property type="component" value="Unplaced"/>
</dbReference>
<evidence type="ECO:0000313" key="2">
    <source>
        <dbReference type="WBParaSite" id="RSKR_0000116300.1"/>
    </source>
</evidence>
<organism evidence="1 2">
    <name type="scientific">Rhabditophanes sp. KR3021</name>
    <dbReference type="NCBI Taxonomy" id="114890"/>
    <lineage>
        <taxon>Eukaryota</taxon>
        <taxon>Metazoa</taxon>
        <taxon>Ecdysozoa</taxon>
        <taxon>Nematoda</taxon>
        <taxon>Chromadorea</taxon>
        <taxon>Rhabditida</taxon>
        <taxon>Tylenchina</taxon>
        <taxon>Panagrolaimomorpha</taxon>
        <taxon>Strongyloidoidea</taxon>
        <taxon>Alloionematidae</taxon>
        <taxon>Rhabditophanes</taxon>
    </lineage>
</organism>